<dbReference type="EMBL" id="BAABHK010000011">
    <property type="protein sequence ID" value="GAA4633106.1"/>
    <property type="molecule type" value="Genomic_DNA"/>
</dbReference>
<keyword evidence="4" id="KW-1185">Reference proteome</keyword>
<protein>
    <recommendedName>
        <fullName evidence="2">Peptidase C51 domain-containing protein</fullName>
    </recommendedName>
</protein>
<comment type="caution">
    <text evidence="3">The sequence shown here is derived from an EMBL/GenBank/DDBJ whole genome shotgun (WGS) entry which is preliminary data.</text>
</comment>
<feature type="region of interest" description="Disordered" evidence="1">
    <location>
        <begin position="325"/>
        <end position="346"/>
    </location>
</feature>
<reference evidence="4" key="1">
    <citation type="journal article" date="2019" name="Int. J. Syst. Evol. Microbiol.">
        <title>The Global Catalogue of Microorganisms (GCM) 10K type strain sequencing project: providing services to taxonomists for standard genome sequencing and annotation.</title>
        <authorList>
            <consortium name="The Broad Institute Genomics Platform"/>
            <consortium name="The Broad Institute Genome Sequencing Center for Infectious Disease"/>
            <person name="Wu L."/>
            <person name="Ma J."/>
        </authorList>
    </citation>
    <scope>NUCLEOTIDE SEQUENCE [LARGE SCALE GENOMIC DNA]</scope>
    <source>
        <strain evidence="4">JCM 17939</strain>
    </source>
</reference>
<gene>
    <name evidence="3" type="ORF">GCM10023196_069340</name>
</gene>
<sequence length="369" mass="39186">MQPSAALRRLTIGIASTITITLTAGLIAGATAHATDLPGVAGTVRASLPLNIRSGPGTRYDATGIADTHAGYYRVLCYTNGDEESGWGGTNGHWDRVAAAVDPSNVLGYVADVWLDTSGDVTTQLKPCVQAPPSHPIHPLTAGSPSKTRAADNIGDHVRDPGGVDGDNDYPWDGFSVYWENGEKLRRDPATGRIGDKWGMGYGQCVSFVAWKLYENNGGRQFPSHRPASGWFPSDGSAKSPVTPDWGNAGSWNVTAAAAYRVDHTPHVGAVAQWTAPDPNNPHAANEGQFSVGHVGYVTKVYPDGSVDIAQYNLRVDTGYSTLHLTPNGGGTDTQADHPADPADPYHTASFSDWHVTYPDNFIHINDGS</sequence>
<dbReference type="InterPro" id="IPR007921">
    <property type="entry name" value="CHAP_dom"/>
</dbReference>
<dbReference type="SUPFAM" id="SSF54001">
    <property type="entry name" value="Cysteine proteinases"/>
    <property type="match status" value="1"/>
</dbReference>
<dbReference type="Proteomes" id="UP001501442">
    <property type="component" value="Unassembled WGS sequence"/>
</dbReference>
<organism evidence="3 4">
    <name type="scientific">Actinoallomurus vinaceus</name>
    <dbReference type="NCBI Taxonomy" id="1080074"/>
    <lineage>
        <taxon>Bacteria</taxon>
        <taxon>Bacillati</taxon>
        <taxon>Actinomycetota</taxon>
        <taxon>Actinomycetes</taxon>
        <taxon>Streptosporangiales</taxon>
        <taxon>Thermomonosporaceae</taxon>
        <taxon>Actinoallomurus</taxon>
    </lineage>
</organism>
<evidence type="ECO:0000313" key="3">
    <source>
        <dbReference type="EMBL" id="GAA4633106.1"/>
    </source>
</evidence>
<accession>A0ABP8UK34</accession>
<proteinExistence type="predicted"/>
<evidence type="ECO:0000256" key="1">
    <source>
        <dbReference type="SAM" id="MobiDB-lite"/>
    </source>
</evidence>
<name>A0ABP8UK34_9ACTN</name>
<dbReference type="RefSeq" id="WP_345436088.1">
    <property type="nucleotide sequence ID" value="NZ_BAABHK010000011.1"/>
</dbReference>
<dbReference type="PROSITE" id="PS50911">
    <property type="entry name" value="CHAP"/>
    <property type="match status" value="1"/>
</dbReference>
<feature type="domain" description="Peptidase C51" evidence="2">
    <location>
        <begin position="180"/>
        <end position="340"/>
    </location>
</feature>
<dbReference type="Pfam" id="PF05257">
    <property type="entry name" value="CHAP"/>
    <property type="match status" value="1"/>
</dbReference>
<evidence type="ECO:0000259" key="2">
    <source>
        <dbReference type="PROSITE" id="PS50911"/>
    </source>
</evidence>
<dbReference type="Gene3D" id="3.90.1720.10">
    <property type="entry name" value="endopeptidase domain like (from Nostoc punctiforme)"/>
    <property type="match status" value="1"/>
</dbReference>
<dbReference type="InterPro" id="IPR038765">
    <property type="entry name" value="Papain-like_cys_pep_sf"/>
</dbReference>
<evidence type="ECO:0000313" key="4">
    <source>
        <dbReference type="Proteomes" id="UP001501442"/>
    </source>
</evidence>